<sequence>MSAIFKTVQWQVDQLISGVQQGTISLPDLQRPFVWPSTKVRDLFDSMYRGYPVGTLMFWDVAEEDSSRAISGDTSMSASHQIVDGQQRLTSLYAAMKGLQVQDDSYRRKSVTISFHPFTERFEVATAATMRSPEWIHDVSTVFRSPYDAREDFLEGLEDAGRDLSKDQKRRVSEVFGRLDGLRQYQFEVVHIQKDVDKRLVADIFVRINSEGVNLKSYDYILTWLSVFWPQGRDEIEDFARGSRMSPERASELAGRRIGWTPKNPYMEIGTGHVVRAMVAVGQNRAKLLDAYANLQAKDRTTGQVDGAKQERELEKLRQALPIVTDRVNWTEFIRSIQVAGFRSRSGITSTMNLVASYVIFLIGRTRHRTELTHLRTLVGRWFFMSQLTGRYTGSSESQIQKDLDMFATLEDGDAEGFARLVDHTIEITLTNDFWEFNAPQLLVSSSYKLSPVYQCYLAALNLLDADMFMIPMKVRDWMDPSLPSVKGLEGHHLVPRHYQEAVLGTKDTKRINQVANFAPTDWHTNQQISDRAPSEYWPELVRARGGDTDWLERQCYWHALPRDWHTMTYDEFLVERRKRIAGVTRDAFEKLGSVAQDVGEAPIDVAGEFVAETDSGEKTLAELFHEGYLLAGDQLDPVDPDWVVDAVVTADGTVQIDGVHEFDSLDAAARFLDVTNVSGFEFWALEQDSGLAPMNEVLAADPRTV</sequence>
<keyword evidence="3" id="KW-1185">Reference proteome</keyword>
<evidence type="ECO:0000259" key="1">
    <source>
        <dbReference type="Pfam" id="PF03235"/>
    </source>
</evidence>
<dbReference type="KEGG" id="kvr:CIB50_0001879"/>
<dbReference type="PANTHER" id="PTHR37292:SF2">
    <property type="entry name" value="DUF262 DOMAIN-CONTAINING PROTEIN"/>
    <property type="match status" value="1"/>
</dbReference>
<dbReference type="RefSeq" id="WP_094393985.1">
    <property type="nucleotide sequence ID" value="NZ_CP059343.1"/>
</dbReference>
<dbReference type="EMBL" id="CP059343">
    <property type="protein sequence ID" value="QMS57154.1"/>
    <property type="molecule type" value="Genomic_DNA"/>
</dbReference>
<dbReference type="Pfam" id="PF03235">
    <property type="entry name" value="GmrSD_N"/>
    <property type="match status" value="1"/>
</dbReference>
<feature type="domain" description="GmrSD restriction endonucleases N-terminal" evidence="1">
    <location>
        <begin position="14"/>
        <end position="225"/>
    </location>
</feature>
<evidence type="ECO:0000313" key="3">
    <source>
        <dbReference type="Proteomes" id="UP000216825"/>
    </source>
</evidence>
<reference evidence="2" key="2">
    <citation type="submission" date="2020-07" db="EMBL/GenBank/DDBJ databases">
        <title>Genome of starter culture bacteria Kocuria salsicia reveals its technological properties and safety for usage in meat industry.</title>
        <authorList>
            <person name="Michael M."/>
            <person name="Konstantin K."/>
            <person name="Evgenii K."/>
            <person name="Galina S."/>
            <person name="Oksana K."/>
            <person name="Andrei L."/>
        </authorList>
    </citation>
    <scope>NUCLEOTIDE SEQUENCE [LARGE SCALE GENOMIC DNA]</scope>
    <source>
        <strain evidence="2">80</strain>
    </source>
</reference>
<gene>
    <name evidence="2" type="ORF">CIB50_0001879</name>
</gene>
<dbReference type="Proteomes" id="UP000216825">
    <property type="component" value="Chromosome"/>
</dbReference>
<name>A0A7D7PSM8_KOCVA</name>
<dbReference type="InterPro" id="IPR004919">
    <property type="entry name" value="GmrSD_N"/>
</dbReference>
<evidence type="ECO:0000313" key="2">
    <source>
        <dbReference type="EMBL" id="QMS57154.1"/>
    </source>
</evidence>
<accession>A0A7D7PSM8</accession>
<proteinExistence type="predicted"/>
<dbReference type="AlphaFoldDB" id="A0A7D7PSM8"/>
<protein>
    <recommendedName>
        <fullName evidence="1">GmrSD restriction endonucleases N-terminal domain-containing protein</fullName>
    </recommendedName>
</protein>
<reference evidence="2" key="1">
    <citation type="submission" date="2017-08" db="EMBL/GenBank/DDBJ databases">
        <authorList>
            <person name="Minaev M."/>
            <person name="Kurbakov K.A."/>
            <person name="Solodovnikova G.I."/>
            <person name="Kuznetsova O.A."/>
            <person name="Lisitsyn A.B."/>
        </authorList>
    </citation>
    <scope>NUCLEOTIDE SEQUENCE</scope>
    <source>
        <strain evidence="2">80</strain>
    </source>
</reference>
<dbReference type="PANTHER" id="PTHR37292">
    <property type="entry name" value="VNG6097C"/>
    <property type="match status" value="1"/>
</dbReference>
<organism evidence="2 3">
    <name type="scientific">Kocuria varians</name>
    <name type="common">Micrococcus varians</name>
    <dbReference type="NCBI Taxonomy" id="1272"/>
    <lineage>
        <taxon>Bacteria</taxon>
        <taxon>Bacillati</taxon>
        <taxon>Actinomycetota</taxon>
        <taxon>Actinomycetes</taxon>
        <taxon>Micrococcales</taxon>
        <taxon>Micrococcaceae</taxon>
        <taxon>Kocuria</taxon>
    </lineage>
</organism>